<dbReference type="RefSeq" id="WP_103286609.1">
    <property type="nucleotide sequence ID" value="NZ_LT981265.1"/>
</dbReference>
<dbReference type="KEGG" id="ncv:NCAV_1629"/>
<evidence type="ECO:0000313" key="2">
    <source>
        <dbReference type="EMBL" id="SPC34792.1"/>
    </source>
</evidence>
<dbReference type="GeneID" id="41595621"/>
<sequence length="306" mass="34357">MDVNIILLALRSIGEGEIKPRIKNLGLLYEINGVELTPEKINEYRENDLLIPTSRYSYPACGVCNSTALHIVFECPTCKGNVLTKHDMIVHYECNHIAPAEEFKFKHVSTLYTCPRCGKQLSKVGIDYGRPGFGFMCEKCKFITQYPVIKVECDNGHVSNIYDLNMVIVEGYKVSSAANSLASVYEELVTAAKILKNYGLNVDVLCKVTGTSGVVHIIPLMLKDVDMNIVIDYIPNPNDTIQWFKIIARSIDLPNVLSIVVTDKPIDANILTTFNTSRIRILYNKDGLRISELIVKEVLRIIENQV</sequence>
<dbReference type="AlphaFoldDB" id="A0A2K5AT24"/>
<dbReference type="PROSITE" id="PS00028">
    <property type="entry name" value="ZINC_FINGER_C2H2_1"/>
    <property type="match status" value="1"/>
</dbReference>
<dbReference type="Proteomes" id="UP000236248">
    <property type="component" value="Chromosome NCAV"/>
</dbReference>
<keyword evidence="3" id="KW-1185">Reference proteome</keyword>
<evidence type="ECO:0000313" key="3">
    <source>
        <dbReference type="Proteomes" id="UP000236248"/>
    </source>
</evidence>
<proteinExistence type="predicted"/>
<dbReference type="Pfam" id="PF18551">
    <property type="entry name" value="TackOD1"/>
    <property type="match status" value="1"/>
</dbReference>
<organism evidence="2 3">
    <name type="scientific">Candidatus Nitrosocaldus cavascurensis</name>
    <dbReference type="NCBI Taxonomy" id="2058097"/>
    <lineage>
        <taxon>Archaea</taxon>
        <taxon>Nitrososphaerota</taxon>
        <taxon>Nitrososphaeria</taxon>
        <taxon>Candidatus Nitrosocaldales</taxon>
        <taxon>Candidatus Nitrosocaldaceae</taxon>
        <taxon>Candidatus Nitrosocaldus</taxon>
    </lineage>
</organism>
<gene>
    <name evidence="2" type="ORF">NCAV_1629</name>
</gene>
<feature type="domain" description="C2H2-type" evidence="1">
    <location>
        <begin position="75"/>
        <end position="96"/>
    </location>
</feature>
<name>A0A2K5AT24_9ARCH</name>
<evidence type="ECO:0000259" key="1">
    <source>
        <dbReference type="PROSITE" id="PS00028"/>
    </source>
</evidence>
<reference evidence="3" key="1">
    <citation type="submission" date="2018-01" db="EMBL/GenBank/DDBJ databases">
        <authorList>
            <person name="Kerou L M."/>
        </authorList>
    </citation>
    <scope>NUCLEOTIDE SEQUENCE [LARGE SCALE GENOMIC DNA]</scope>
    <source>
        <strain evidence="3">SCU2</strain>
    </source>
</reference>
<accession>A0A2K5AT24</accession>
<protein>
    <recommendedName>
        <fullName evidence="1">C2H2-type domain-containing protein</fullName>
    </recommendedName>
</protein>
<dbReference type="InterPro" id="IPR040572">
    <property type="entry name" value="TackOD1"/>
</dbReference>
<dbReference type="EMBL" id="LT981265">
    <property type="protein sequence ID" value="SPC34792.1"/>
    <property type="molecule type" value="Genomic_DNA"/>
</dbReference>
<dbReference type="InterPro" id="IPR013087">
    <property type="entry name" value="Znf_C2H2_type"/>
</dbReference>